<evidence type="ECO:0000256" key="2">
    <source>
        <dbReference type="SAM" id="MobiDB-lite"/>
    </source>
</evidence>
<dbReference type="SUPFAM" id="SSF48403">
    <property type="entry name" value="Ankyrin repeat"/>
    <property type="match status" value="3"/>
</dbReference>
<evidence type="ECO:0000313" key="4">
    <source>
        <dbReference type="Proteomes" id="UP001211907"/>
    </source>
</evidence>
<protein>
    <recommendedName>
        <fullName evidence="5">Ankyrin repeat protein</fullName>
    </recommendedName>
</protein>
<dbReference type="Proteomes" id="UP001211907">
    <property type="component" value="Unassembled WGS sequence"/>
</dbReference>
<dbReference type="Gene3D" id="1.25.40.20">
    <property type="entry name" value="Ankyrin repeat-containing domain"/>
    <property type="match status" value="3"/>
</dbReference>
<comment type="caution">
    <text evidence="3">The sequence shown here is derived from an EMBL/GenBank/DDBJ whole genome shotgun (WGS) entry which is preliminary data.</text>
</comment>
<dbReference type="AlphaFoldDB" id="A0AAD5T1D8"/>
<dbReference type="EMBL" id="JADGJH010000691">
    <property type="protein sequence ID" value="KAJ3124147.1"/>
    <property type="molecule type" value="Genomic_DNA"/>
</dbReference>
<evidence type="ECO:0000256" key="1">
    <source>
        <dbReference type="PROSITE-ProRule" id="PRU00023"/>
    </source>
</evidence>
<dbReference type="Pfam" id="PF00023">
    <property type="entry name" value="Ank"/>
    <property type="match status" value="1"/>
</dbReference>
<dbReference type="PROSITE" id="PS50088">
    <property type="entry name" value="ANK_REPEAT"/>
    <property type="match status" value="1"/>
</dbReference>
<accession>A0AAD5T1D8</accession>
<sequence>MLAKRAITDDFEDIIRILISWELDDSLRTFIFTREIILHAIRVASFSVFELLFLGSSSNPPPWLFFVERSTIEVERSPKIINDIDAIVPLIVTTNKYSQKPIIYAEFLRISASRKDCKFVAKIIEYCSSNAAIYQLILDEAPYSLLLSCEKGHVEVSLMLISLCTLNSIKQDTLRRCVSSGKIELVQMLIDWFDVHTAIRNDSKKNDGLLDSKGLQNESELDDSLVLYESEAETEDSNSEPLNPEALDAEPDLDPAEHTVNEMQNEIKFVCGVSVEIWGRCVELASRDGNLQILDLLFQKTSSNSSEDIDKNFLNLLIPIASLHMAVLNGHTEIVHFLLSHGVIPTRVAFATAISTNKPEILKLLLKTPVSPPAGSVSFAIDSNSFECLELLLKEKSTACEVSATDVLFAARYSSLQEARHVHAHSAAPGVFGRRRAPVITVVINAAPKSAVTEALNMAIHEGNVAIVSLLLGIGAEPTEASFTSAIFLNNKDVLLSLIVNVQMELKMSRMNDTVNDIISGAVESDIAAALLRHETKESLAKNLFQTALTCAIDTQNISLIAVILTSTPAQPTTSDIFIAARNLSSLLSPTAVSNSTKILRFLISEYPHLSSAPLDLAVRQENLPIVATLVTCGAVPTTLTVSAAIESGNLLIIASVLNGLKLTTLLPPFPQHFRLSTNSTNSSKITKTSTRPSKDDLAVILGSAICTGRDDIVETALQSAIFTPTSAHVYLAAKRGMTLAVRMLANYSHRLLTYDDATVIATQTQTPLDLAVREGDLTAVSVMMTAGIPVGPYAIAAAVESGRIELLQALVVNDSSEQGIHGAVPQQVFEETGGSIVPTVVIALAIQNGSVAMLHALLRGFAVKIPPVLLMMGVRTGRIDVVQVLLEFYYDRHVDRDVLEVAFSIDFEIAEVLIAYVLQRNSTI</sequence>
<dbReference type="InterPro" id="IPR002110">
    <property type="entry name" value="Ankyrin_rpt"/>
</dbReference>
<dbReference type="PANTHER" id="PTHR46586">
    <property type="entry name" value="ANKYRIN REPEAT-CONTAINING PROTEIN"/>
    <property type="match status" value="1"/>
</dbReference>
<keyword evidence="1" id="KW-0040">ANK repeat</keyword>
<evidence type="ECO:0008006" key="5">
    <source>
        <dbReference type="Google" id="ProtNLM"/>
    </source>
</evidence>
<gene>
    <name evidence="3" type="ORF">HK100_011350</name>
</gene>
<proteinExistence type="predicted"/>
<feature type="region of interest" description="Disordered" evidence="2">
    <location>
        <begin position="230"/>
        <end position="252"/>
    </location>
</feature>
<dbReference type="PANTHER" id="PTHR46586:SF3">
    <property type="entry name" value="ANKYRIN REPEAT-CONTAINING PROTEIN"/>
    <property type="match status" value="1"/>
</dbReference>
<dbReference type="InterPro" id="IPR036770">
    <property type="entry name" value="Ankyrin_rpt-contain_sf"/>
</dbReference>
<name>A0AAD5T1D8_9FUNG</name>
<reference evidence="3" key="1">
    <citation type="submission" date="2020-05" db="EMBL/GenBank/DDBJ databases">
        <title>Phylogenomic resolution of chytrid fungi.</title>
        <authorList>
            <person name="Stajich J.E."/>
            <person name="Amses K."/>
            <person name="Simmons R."/>
            <person name="Seto K."/>
            <person name="Myers J."/>
            <person name="Bonds A."/>
            <person name="Quandt C.A."/>
            <person name="Barry K."/>
            <person name="Liu P."/>
            <person name="Grigoriev I."/>
            <person name="Longcore J.E."/>
            <person name="James T.Y."/>
        </authorList>
    </citation>
    <scope>NUCLEOTIDE SEQUENCE</scope>
    <source>
        <strain evidence="3">JEL0513</strain>
    </source>
</reference>
<dbReference type="InterPro" id="IPR052050">
    <property type="entry name" value="SecEffector_AnkRepeat"/>
</dbReference>
<feature type="repeat" description="ANK" evidence="1">
    <location>
        <begin position="323"/>
        <end position="343"/>
    </location>
</feature>
<evidence type="ECO:0000313" key="3">
    <source>
        <dbReference type="EMBL" id="KAJ3124147.1"/>
    </source>
</evidence>
<organism evidence="3 4">
    <name type="scientific">Physocladia obscura</name>
    <dbReference type="NCBI Taxonomy" id="109957"/>
    <lineage>
        <taxon>Eukaryota</taxon>
        <taxon>Fungi</taxon>
        <taxon>Fungi incertae sedis</taxon>
        <taxon>Chytridiomycota</taxon>
        <taxon>Chytridiomycota incertae sedis</taxon>
        <taxon>Chytridiomycetes</taxon>
        <taxon>Chytridiales</taxon>
        <taxon>Chytriomycetaceae</taxon>
        <taxon>Physocladia</taxon>
    </lineage>
</organism>
<keyword evidence="4" id="KW-1185">Reference proteome</keyword>
<dbReference type="PROSITE" id="PS50297">
    <property type="entry name" value="ANK_REP_REGION"/>
    <property type="match status" value="1"/>
</dbReference>
<dbReference type="SMART" id="SM00248">
    <property type="entry name" value="ANK"/>
    <property type="match status" value="5"/>
</dbReference>